<proteinExistence type="predicted"/>
<organism evidence="1">
    <name type="scientific">marine sediment metagenome</name>
    <dbReference type="NCBI Taxonomy" id="412755"/>
    <lineage>
        <taxon>unclassified sequences</taxon>
        <taxon>metagenomes</taxon>
        <taxon>ecological metagenomes</taxon>
    </lineage>
</organism>
<comment type="caution">
    <text evidence="1">The sequence shown here is derived from an EMBL/GenBank/DDBJ whole genome shotgun (WGS) entry which is preliminary data.</text>
</comment>
<evidence type="ECO:0000313" key="1">
    <source>
        <dbReference type="EMBL" id="KKL98002.1"/>
    </source>
</evidence>
<accession>A0A0F9JG77</accession>
<sequence length="91" mass="10442">MADKKHFLTIYKDLVKLPNPFGHNRELATATAEYLHQLGYRKDDEIRAAVEKLFADGTTPVTFIRKRDGKKGVEDCHLIIKSEWQGLEKGE</sequence>
<reference evidence="1" key="1">
    <citation type="journal article" date="2015" name="Nature">
        <title>Complex archaea that bridge the gap between prokaryotes and eukaryotes.</title>
        <authorList>
            <person name="Spang A."/>
            <person name="Saw J.H."/>
            <person name="Jorgensen S.L."/>
            <person name="Zaremba-Niedzwiedzka K."/>
            <person name="Martijn J."/>
            <person name="Lind A.E."/>
            <person name="van Eijk R."/>
            <person name="Schleper C."/>
            <person name="Guy L."/>
            <person name="Ettema T.J."/>
        </authorList>
    </citation>
    <scope>NUCLEOTIDE SEQUENCE</scope>
</reference>
<dbReference type="AlphaFoldDB" id="A0A0F9JG77"/>
<gene>
    <name evidence="1" type="ORF">LCGC14_1828770</name>
</gene>
<dbReference type="EMBL" id="LAZR01018026">
    <property type="protein sequence ID" value="KKL98002.1"/>
    <property type="molecule type" value="Genomic_DNA"/>
</dbReference>
<name>A0A0F9JG77_9ZZZZ</name>
<protein>
    <submittedName>
        <fullName evidence="1">Uncharacterized protein</fullName>
    </submittedName>
</protein>